<dbReference type="RefSeq" id="WP_068529054.1">
    <property type="nucleotide sequence ID" value="NZ_LVJH01000003.1"/>
</dbReference>
<reference evidence="1 2" key="1">
    <citation type="submission" date="2016-03" db="EMBL/GenBank/DDBJ databases">
        <title>Draft genome sequence of Paenibacillus glacialis DSM 22343.</title>
        <authorList>
            <person name="Shin S.-K."/>
            <person name="Yi H."/>
        </authorList>
    </citation>
    <scope>NUCLEOTIDE SEQUENCE [LARGE SCALE GENOMIC DNA]</scope>
    <source>
        <strain evidence="1 2">DSM 22343</strain>
    </source>
</reference>
<dbReference type="Proteomes" id="UP000076967">
    <property type="component" value="Unassembled WGS sequence"/>
</dbReference>
<comment type="caution">
    <text evidence="1">The sequence shown here is derived from an EMBL/GenBank/DDBJ whole genome shotgun (WGS) entry which is preliminary data.</text>
</comment>
<proteinExistence type="predicted"/>
<evidence type="ECO:0000313" key="1">
    <source>
        <dbReference type="EMBL" id="OAB45428.1"/>
    </source>
</evidence>
<accession>A0A162KEP5</accession>
<evidence type="ECO:0000313" key="2">
    <source>
        <dbReference type="Proteomes" id="UP000076967"/>
    </source>
</evidence>
<name>A0A162KEP5_9BACL</name>
<dbReference type="OrthoDB" id="2639209at2"/>
<sequence length="95" mass="11122">MKECLVHFQVKHKGELKHLRGLIFLSDNQQPGNDQLIEMFKDMDYLVVLSDPDSLVFKPVDPSADYDFIRITELDMGEEKYTEDRDLKTILSNFL</sequence>
<dbReference type="STRING" id="494026.PGLA_04025"/>
<gene>
    <name evidence="1" type="ORF">PGLA_04025</name>
</gene>
<protein>
    <submittedName>
        <fullName evidence="1">Uncharacterized protein</fullName>
    </submittedName>
</protein>
<keyword evidence="2" id="KW-1185">Reference proteome</keyword>
<organism evidence="1 2">
    <name type="scientific">Paenibacillus glacialis</name>
    <dbReference type="NCBI Taxonomy" id="494026"/>
    <lineage>
        <taxon>Bacteria</taxon>
        <taxon>Bacillati</taxon>
        <taxon>Bacillota</taxon>
        <taxon>Bacilli</taxon>
        <taxon>Bacillales</taxon>
        <taxon>Paenibacillaceae</taxon>
        <taxon>Paenibacillus</taxon>
    </lineage>
</organism>
<dbReference type="AlphaFoldDB" id="A0A162KEP5"/>
<dbReference type="EMBL" id="LVJH01000003">
    <property type="protein sequence ID" value="OAB45428.1"/>
    <property type="molecule type" value="Genomic_DNA"/>
</dbReference>